<feature type="transmembrane region" description="Helical" evidence="1">
    <location>
        <begin position="252"/>
        <end position="269"/>
    </location>
</feature>
<keyword evidence="1" id="KW-0472">Membrane</keyword>
<dbReference type="InterPro" id="IPR000726">
    <property type="entry name" value="Glyco_hydro_19_cat"/>
</dbReference>
<evidence type="ECO:0000313" key="3">
    <source>
        <dbReference type="EMBL" id="MDQ0437936.1"/>
    </source>
</evidence>
<keyword evidence="1" id="KW-1133">Transmembrane helix</keyword>
<dbReference type="InterPro" id="IPR023346">
    <property type="entry name" value="Lysozyme-like_dom_sf"/>
</dbReference>
<gene>
    <name evidence="3" type="ORF">QO014_002328</name>
</gene>
<accession>A0ABU0H8Z1</accession>
<organism evidence="3 4">
    <name type="scientific">Kaistia dalseonensis</name>
    <dbReference type="NCBI Taxonomy" id="410840"/>
    <lineage>
        <taxon>Bacteria</taxon>
        <taxon>Pseudomonadati</taxon>
        <taxon>Pseudomonadota</taxon>
        <taxon>Alphaproteobacteria</taxon>
        <taxon>Hyphomicrobiales</taxon>
        <taxon>Kaistiaceae</taxon>
        <taxon>Kaistia</taxon>
    </lineage>
</organism>
<keyword evidence="4" id="KW-1185">Reference proteome</keyword>
<dbReference type="Gene3D" id="1.10.530.10">
    <property type="match status" value="1"/>
</dbReference>
<dbReference type="EMBL" id="JAUSVO010000003">
    <property type="protein sequence ID" value="MDQ0437936.1"/>
    <property type="molecule type" value="Genomic_DNA"/>
</dbReference>
<dbReference type="InterPro" id="IPR052354">
    <property type="entry name" value="Cell_Wall_Dynamics_Protein"/>
</dbReference>
<comment type="caution">
    <text evidence="3">The sequence shown here is derived from an EMBL/GenBank/DDBJ whole genome shotgun (WGS) entry which is preliminary data.</text>
</comment>
<proteinExistence type="predicted"/>
<evidence type="ECO:0000259" key="2">
    <source>
        <dbReference type="Pfam" id="PF00182"/>
    </source>
</evidence>
<name>A0ABU0H8Z1_9HYPH</name>
<dbReference type="Proteomes" id="UP001241603">
    <property type="component" value="Unassembled WGS sequence"/>
</dbReference>
<keyword evidence="1" id="KW-0812">Transmembrane</keyword>
<sequence>MTAYSAADLRALAPKGLPAILNSLAPTLGPVLAKYGIDTPLRFAHFIAQAAHETDGFKTLIEYGSEAYFNKRYGPQTSVGKRLGNIEPGDGARFRGRGIFQCTGRANYRFYGQKIGIDLVGAPDMAAQPANSLAIACEYWKAKGLNALADRDDIEGITRKINGGLNGLADRKAYLAKAKKIWPATAAPRPVTSARADPLADIGVPAPAPLPDAPIALEAPPPLAESKTVLGAITAVSGSGALGVLSYVQNPYALAAFALVVAAAGFIIWQRARQRKAFGT</sequence>
<dbReference type="PANTHER" id="PTHR34408">
    <property type="entry name" value="FAMILY PROTEIN, PUTATIVE-RELATED"/>
    <property type="match status" value="1"/>
</dbReference>
<dbReference type="Pfam" id="PF00182">
    <property type="entry name" value="Glyco_hydro_19"/>
    <property type="match status" value="1"/>
</dbReference>
<reference evidence="3 4" key="1">
    <citation type="submission" date="2023-07" db="EMBL/GenBank/DDBJ databases">
        <title>Genomic Encyclopedia of Type Strains, Phase IV (KMG-IV): sequencing the most valuable type-strain genomes for metagenomic binning, comparative biology and taxonomic classification.</title>
        <authorList>
            <person name="Goeker M."/>
        </authorList>
    </citation>
    <scope>NUCLEOTIDE SEQUENCE [LARGE SCALE GENOMIC DNA]</scope>
    <source>
        <strain evidence="3 4">B6-8</strain>
    </source>
</reference>
<feature type="domain" description="Glycoside hydrolase family 19 catalytic" evidence="2">
    <location>
        <begin position="43"/>
        <end position="142"/>
    </location>
</feature>
<dbReference type="PANTHER" id="PTHR34408:SF1">
    <property type="entry name" value="GLYCOSYL HYDROLASE FAMILY 19 DOMAIN-CONTAINING PROTEIN HI_1415"/>
    <property type="match status" value="1"/>
</dbReference>
<dbReference type="SUPFAM" id="SSF53955">
    <property type="entry name" value="Lysozyme-like"/>
    <property type="match status" value="1"/>
</dbReference>
<evidence type="ECO:0000256" key="1">
    <source>
        <dbReference type="SAM" id="Phobius"/>
    </source>
</evidence>
<evidence type="ECO:0000313" key="4">
    <source>
        <dbReference type="Proteomes" id="UP001241603"/>
    </source>
</evidence>
<protein>
    <submittedName>
        <fullName evidence="3">Chitinase</fullName>
    </submittedName>
</protein>
<dbReference type="RefSeq" id="WP_266348862.1">
    <property type="nucleotide sequence ID" value="NZ_JAPKNG010000003.1"/>
</dbReference>